<dbReference type="RefSeq" id="WP_073109817.1">
    <property type="nucleotide sequence ID" value="NZ_FQYN01000005.1"/>
</dbReference>
<dbReference type="PROSITE" id="PS50007">
    <property type="entry name" value="PIPLC_X_DOMAIN"/>
    <property type="match status" value="1"/>
</dbReference>
<reference evidence="3 4" key="1">
    <citation type="submission" date="2016-11" db="EMBL/GenBank/DDBJ databases">
        <authorList>
            <person name="Jaros S."/>
            <person name="Januszkiewicz K."/>
            <person name="Wedrychowicz H."/>
        </authorList>
    </citation>
    <scope>NUCLEOTIDE SEQUENCE [LARGE SCALE GENOMIC DNA]</scope>
    <source>
        <strain evidence="3 4">DSM 21074</strain>
    </source>
</reference>
<dbReference type="PANTHER" id="PTHR46211">
    <property type="entry name" value="GLYCEROPHOSPHORYL DIESTER PHOSPHODIESTERASE"/>
    <property type="match status" value="1"/>
</dbReference>
<dbReference type="GO" id="GO:0008081">
    <property type="term" value="F:phosphoric diester hydrolase activity"/>
    <property type="evidence" value="ECO:0007669"/>
    <property type="project" value="InterPro"/>
</dbReference>
<dbReference type="Proteomes" id="UP000184418">
    <property type="component" value="Unassembled WGS sequence"/>
</dbReference>
<evidence type="ECO:0000256" key="1">
    <source>
        <dbReference type="SAM" id="SignalP"/>
    </source>
</evidence>
<dbReference type="PROSITE" id="PS51704">
    <property type="entry name" value="GP_PDE"/>
    <property type="match status" value="1"/>
</dbReference>
<dbReference type="GO" id="GO:0006629">
    <property type="term" value="P:lipid metabolic process"/>
    <property type="evidence" value="ECO:0007669"/>
    <property type="project" value="InterPro"/>
</dbReference>
<dbReference type="Gene3D" id="3.20.20.190">
    <property type="entry name" value="Phosphatidylinositol (PI) phosphodiesterase"/>
    <property type="match status" value="1"/>
</dbReference>
<sequence length="311" mass="34675">MEHVPSRFVWALALVLSAAGLGPPCAAQPPAGPLVIGHAGSGFFHPFNSLPPSSLRGIERALRLGADGVEVDLRLSQDSVPVLYHDYTLNSMTNGRGCVSQTPAAALVQLRYRGGWLHDWRQHERIIPFDTLLARLARRPEFPYLHLDLHEDDACAANDTARSRALARRLRELLTHYQVPAHRLLILTNRPATLRYLHQLLPAVPLGLELSTDFEADLLQLRQLPWVQAAVVHKDDITPARAARLHSLGQQVVVFGGRSARAERRVVATAPEAYQADNVRRLRAMLRRGNIPTESRLRKRPLLALGRERSD</sequence>
<dbReference type="OrthoDB" id="384721at2"/>
<proteinExistence type="predicted"/>
<name>A0A1M6HKU6_9BACT</name>
<organism evidence="3 4">
    <name type="scientific">Hymenobacter daecheongensis DSM 21074</name>
    <dbReference type="NCBI Taxonomy" id="1121955"/>
    <lineage>
        <taxon>Bacteria</taxon>
        <taxon>Pseudomonadati</taxon>
        <taxon>Bacteroidota</taxon>
        <taxon>Cytophagia</taxon>
        <taxon>Cytophagales</taxon>
        <taxon>Hymenobacteraceae</taxon>
        <taxon>Hymenobacter</taxon>
    </lineage>
</organism>
<dbReference type="InterPro" id="IPR017946">
    <property type="entry name" value="PLC-like_Pdiesterase_TIM-brl"/>
</dbReference>
<feature type="signal peptide" evidence="1">
    <location>
        <begin position="1"/>
        <end position="26"/>
    </location>
</feature>
<keyword evidence="1" id="KW-0732">Signal</keyword>
<dbReference type="Pfam" id="PF03009">
    <property type="entry name" value="GDPD"/>
    <property type="match status" value="1"/>
</dbReference>
<protein>
    <submittedName>
        <fullName evidence="3">Glycerophosphoryl diester phosphodiesterase</fullName>
    </submittedName>
</protein>
<gene>
    <name evidence="3" type="ORF">SAMN02745146_2544</name>
</gene>
<dbReference type="AlphaFoldDB" id="A0A1M6HKU6"/>
<dbReference type="PANTHER" id="PTHR46211:SF1">
    <property type="entry name" value="GLYCEROPHOSPHODIESTER PHOSPHODIESTERASE, CYTOPLASMIC"/>
    <property type="match status" value="1"/>
</dbReference>
<dbReference type="EMBL" id="FQYN01000005">
    <property type="protein sequence ID" value="SHJ22797.1"/>
    <property type="molecule type" value="Genomic_DNA"/>
</dbReference>
<feature type="chain" id="PRO_5013336791" evidence="1">
    <location>
        <begin position="27"/>
        <end position="311"/>
    </location>
</feature>
<evidence type="ECO:0000313" key="4">
    <source>
        <dbReference type="Proteomes" id="UP000184418"/>
    </source>
</evidence>
<evidence type="ECO:0000313" key="3">
    <source>
        <dbReference type="EMBL" id="SHJ22797.1"/>
    </source>
</evidence>
<evidence type="ECO:0000259" key="2">
    <source>
        <dbReference type="PROSITE" id="PS51704"/>
    </source>
</evidence>
<dbReference type="SUPFAM" id="SSF51695">
    <property type="entry name" value="PLC-like phosphodiesterases"/>
    <property type="match status" value="1"/>
</dbReference>
<dbReference type="InterPro" id="IPR030395">
    <property type="entry name" value="GP_PDE_dom"/>
</dbReference>
<keyword evidence="4" id="KW-1185">Reference proteome</keyword>
<dbReference type="STRING" id="1121955.SAMN02745146_2544"/>
<feature type="domain" description="GP-PDE" evidence="2">
    <location>
        <begin position="33"/>
        <end position="298"/>
    </location>
</feature>
<accession>A0A1M6HKU6</accession>